<organism evidence="3 4">
    <name type="scientific">candidate division WWE3 bacterium CG_4_10_14_0_2_um_filter_42_7</name>
    <dbReference type="NCBI Taxonomy" id="1975073"/>
    <lineage>
        <taxon>Bacteria</taxon>
        <taxon>Katanobacteria</taxon>
    </lineage>
</organism>
<protein>
    <submittedName>
        <fullName evidence="3">Uncharacterized protein</fullName>
    </submittedName>
</protein>
<sequence length="318" mass="34690">MNMVEQKTSPQNLDGQEPFDNSVPAVPTGASAGSPPERVVGAPKGKRFLVFGLIATVLTAGACFAFLRNDASNPSDLTKESAPEKSKASAFKDLTSSEEPSKNRSNDSSGNLALVDEVESVPSPLDNMLTFEQAVKVTLPTALEWHSDVGIYYALSYDVNGQTTSECSIDRTGRGSCWKLTYISGASPLKYLIYYEMGKLVKSEEDPEPFSGDTSKIVSETIRSFKDLLPLEDVYAEATLKAEASGVSLDCGYPIFDISVESSAANANFDSKTANSRYSDGKFIYPVTYNFEFVCPDNNDEDEWYTYDAQTGEFLKEI</sequence>
<keyword evidence="2" id="KW-0472">Membrane</keyword>
<dbReference type="EMBL" id="PFNK01000002">
    <property type="protein sequence ID" value="PIZ44256.1"/>
    <property type="molecule type" value="Genomic_DNA"/>
</dbReference>
<feature type="compositionally biased region" description="Polar residues" evidence="1">
    <location>
        <begin position="1"/>
        <end position="14"/>
    </location>
</feature>
<proteinExistence type="predicted"/>
<feature type="region of interest" description="Disordered" evidence="1">
    <location>
        <begin position="74"/>
        <end position="111"/>
    </location>
</feature>
<feature type="transmembrane region" description="Helical" evidence="2">
    <location>
        <begin position="48"/>
        <end position="67"/>
    </location>
</feature>
<evidence type="ECO:0000313" key="4">
    <source>
        <dbReference type="Proteomes" id="UP000229915"/>
    </source>
</evidence>
<reference evidence="4" key="1">
    <citation type="submission" date="2017-09" db="EMBL/GenBank/DDBJ databases">
        <title>Depth-based differentiation of microbial function through sediment-hosted aquifers and enrichment of novel symbionts in the deep terrestrial subsurface.</title>
        <authorList>
            <person name="Probst A.J."/>
            <person name="Ladd B."/>
            <person name="Jarett J.K."/>
            <person name="Geller-Mcgrath D.E."/>
            <person name="Sieber C.M.K."/>
            <person name="Emerson J.B."/>
            <person name="Anantharaman K."/>
            <person name="Thomas B.C."/>
            <person name="Malmstrom R."/>
            <person name="Stieglmeier M."/>
            <person name="Klingl A."/>
            <person name="Woyke T."/>
            <person name="Ryan C.M."/>
            <person name="Banfield J.F."/>
        </authorList>
    </citation>
    <scope>NUCLEOTIDE SEQUENCE [LARGE SCALE GENOMIC DNA]</scope>
</reference>
<name>A0A2M7TFM9_UNCKA</name>
<feature type="region of interest" description="Disordered" evidence="1">
    <location>
        <begin position="1"/>
        <end position="39"/>
    </location>
</feature>
<evidence type="ECO:0000313" key="3">
    <source>
        <dbReference type="EMBL" id="PIZ44256.1"/>
    </source>
</evidence>
<gene>
    <name evidence="3" type="ORF">COY33_00030</name>
</gene>
<feature type="compositionally biased region" description="Basic and acidic residues" evidence="1">
    <location>
        <begin position="77"/>
        <end position="87"/>
    </location>
</feature>
<comment type="caution">
    <text evidence="3">The sequence shown here is derived from an EMBL/GenBank/DDBJ whole genome shotgun (WGS) entry which is preliminary data.</text>
</comment>
<dbReference type="Proteomes" id="UP000229915">
    <property type="component" value="Unassembled WGS sequence"/>
</dbReference>
<evidence type="ECO:0000256" key="1">
    <source>
        <dbReference type="SAM" id="MobiDB-lite"/>
    </source>
</evidence>
<accession>A0A2M7TFM9</accession>
<keyword evidence="2" id="KW-1133">Transmembrane helix</keyword>
<dbReference type="AlphaFoldDB" id="A0A2M7TFM9"/>
<keyword evidence="2" id="KW-0812">Transmembrane</keyword>
<evidence type="ECO:0000256" key="2">
    <source>
        <dbReference type="SAM" id="Phobius"/>
    </source>
</evidence>